<reference evidence="1" key="1">
    <citation type="submission" date="2017-08" db="EMBL/GenBank/DDBJ databases">
        <authorList>
            <person name="de Groot N.N."/>
        </authorList>
    </citation>
    <scope>NUCLEOTIDE SEQUENCE</scope>
</reference>
<evidence type="ECO:0000313" key="1">
    <source>
        <dbReference type="EMBL" id="SOB74314.1"/>
    </source>
</evidence>
<evidence type="ECO:0000313" key="2">
    <source>
        <dbReference type="Proteomes" id="UP000274850"/>
    </source>
</evidence>
<keyword evidence="2" id="KW-1185">Reference proteome</keyword>
<dbReference type="Proteomes" id="UP000274850">
    <property type="component" value="Segment"/>
</dbReference>
<dbReference type="EMBL" id="LT907979">
    <property type="protein sequence ID" value="SOB74314.1"/>
    <property type="molecule type" value="Genomic_DNA"/>
</dbReference>
<gene>
    <name evidence="1" type="ORF">BQ9231_00431</name>
</gene>
<organism evidence="1">
    <name type="scientific">Cedratvirus lausannensis</name>
    <dbReference type="NCBI Taxonomy" id="2023205"/>
    <lineage>
        <taxon>Viruses</taxon>
        <taxon>Pithoviruses</taxon>
        <taxon>Orthocedratvirinae</taxon>
        <taxon>Alphacedratvirus</taxon>
        <taxon>Alphacedratvirus francolausannense</taxon>
    </lineage>
</organism>
<sequence>MQVLEAIASMNPPYKMLVKGGAASYWYISLLTGIKVPLKDVDLVLNNPSLGNTEIAQDFTDRINQLLPDYKFVLLYNEYNIPVKLSSEEIDIDLFVNDEPIITSIKLQGLPLPKISTLIQREREDIENYRFEENYMREEGDIETADMFKQKLDRKVYRLAILLKIGQELRTKDPDLYGKLF</sequence>
<protein>
    <submittedName>
        <fullName evidence="1">Uncharacterized protein</fullName>
    </submittedName>
</protein>
<accession>A0A285PXF1</accession>
<name>A0A285PXF1_9VIRU</name>
<proteinExistence type="predicted"/>